<keyword evidence="5 9" id="KW-0812">Transmembrane</keyword>
<proteinExistence type="inferred from homology"/>
<evidence type="ECO:0000256" key="6">
    <source>
        <dbReference type="ARBA" id="ARBA00022989"/>
    </source>
</evidence>
<dbReference type="KEGG" id="elio:KO353_14725"/>
<keyword evidence="6 9" id="KW-1133">Transmembrane helix</keyword>
<evidence type="ECO:0000256" key="5">
    <source>
        <dbReference type="ARBA" id="ARBA00022692"/>
    </source>
</evidence>
<dbReference type="RefSeq" id="WP_218285533.1">
    <property type="nucleotide sequence ID" value="NZ_CP076448.1"/>
</dbReference>
<dbReference type="InterPro" id="IPR055348">
    <property type="entry name" value="DctQ"/>
</dbReference>
<evidence type="ECO:0000256" key="2">
    <source>
        <dbReference type="ARBA" id="ARBA00022448"/>
    </source>
</evidence>
<evidence type="ECO:0000256" key="7">
    <source>
        <dbReference type="ARBA" id="ARBA00023136"/>
    </source>
</evidence>
<dbReference type="AlphaFoldDB" id="A0A975YJC8"/>
<evidence type="ECO:0000313" key="12">
    <source>
        <dbReference type="Proteomes" id="UP000694001"/>
    </source>
</evidence>
<keyword evidence="4 9" id="KW-0997">Cell inner membrane</keyword>
<comment type="subcellular location">
    <subcellularLocation>
        <location evidence="1 9">Cell inner membrane</location>
        <topology evidence="1 9">Multi-pass membrane protein</topology>
    </subcellularLocation>
</comment>
<sequence length="177" mass="18686">MFQISEIAITVLSRLAAALGALCGLVCFLLVCVSVAWRYFLGAPQPWIDHVAAWLVVALVMLAAAETQRRREHIGVEVVTGRLRGVARRAAHILGTASVAAVAAILLHEGLETVAFSRMIGIATNIEAVPLWWVQLLIPLGAGLLLAVAIVQLVQLFAGIEAKGAAPGDAQSLPGRE</sequence>
<accession>A0A975YJC8</accession>
<evidence type="ECO:0000256" key="1">
    <source>
        <dbReference type="ARBA" id="ARBA00004429"/>
    </source>
</evidence>
<dbReference type="GO" id="GO:0005886">
    <property type="term" value="C:plasma membrane"/>
    <property type="evidence" value="ECO:0007669"/>
    <property type="project" value="UniProtKB-SubCell"/>
</dbReference>
<comment type="similarity">
    <text evidence="8 9">Belongs to the TRAP transporter small permease family.</text>
</comment>
<feature type="transmembrane region" description="Helical" evidence="9">
    <location>
        <begin position="12"/>
        <end position="41"/>
    </location>
</feature>
<reference evidence="11" key="1">
    <citation type="submission" date="2021-06" db="EMBL/GenBank/DDBJ databases">
        <title>Elioraea tepida, sp. nov., a moderately thermophilic aerobic anoxygenic phototrophic bacterium isolated from an alkaline siliceous hot spring mat community in Yellowstone National Park, WY, USA.</title>
        <authorList>
            <person name="Saini M.K."/>
            <person name="Yoshida S."/>
            <person name="Sebastian A."/>
            <person name="Hirose S."/>
            <person name="Hara E."/>
            <person name="Tamaki H."/>
            <person name="Soulier N.T."/>
            <person name="Albert I."/>
            <person name="Hanada S."/>
            <person name="Bryant D.A."/>
            <person name="Tank M."/>
        </authorList>
    </citation>
    <scope>NUCLEOTIDE SEQUENCE</scope>
    <source>
        <strain evidence="11">MS-P2</strain>
    </source>
</reference>
<name>A0A975YJC8_9PROT</name>
<evidence type="ECO:0000313" key="11">
    <source>
        <dbReference type="EMBL" id="QXM24476.1"/>
    </source>
</evidence>
<protein>
    <recommendedName>
        <fullName evidence="9">TRAP transporter small permease protein</fullName>
    </recommendedName>
</protein>
<feature type="transmembrane region" description="Helical" evidence="9">
    <location>
        <begin position="47"/>
        <end position="65"/>
    </location>
</feature>
<gene>
    <name evidence="11" type="ORF">KO353_14725</name>
</gene>
<dbReference type="InterPro" id="IPR007387">
    <property type="entry name" value="TRAP_DctQ"/>
</dbReference>
<keyword evidence="12" id="KW-1185">Reference proteome</keyword>
<evidence type="ECO:0000256" key="3">
    <source>
        <dbReference type="ARBA" id="ARBA00022475"/>
    </source>
</evidence>
<evidence type="ECO:0000256" key="8">
    <source>
        <dbReference type="ARBA" id="ARBA00038436"/>
    </source>
</evidence>
<comment type="subunit">
    <text evidence="9">The complex comprises the extracytoplasmic solute receptor protein and the two transmembrane proteins.</text>
</comment>
<dbReference type="PANTHER" id="PTHR35011">
    <property type="entry name" value="2,3-DIKETO-L-GULONATE TRAP TRANSPORTER SMALL PERMEASE PROTEIN YIAM"/>
    <property type="match status" value="1"/>
</dbReference>
<feature type="transmembrane region" description="Helical" evidence="9">
    <location>
        <begin position="131"/>
        <end position="154"/>
    </location>
</feature>
<dbReference type="Pfam" id="PF04290">
    <property type="entry name" value="DctQ"/>
    <property type="match status" value="1"/>
</dbReference>
<dbReference type="Proteomes" id="UP000694001">
    <property type="component" value="Chromosome"/>
</dbReference>
<evidence type="ECO:0000256" key="4">
    <source>
        <dbReference type="ARBA" id="ARBA00022519"/>
    </source>
</evidence>
<keyword evidence="2 9" id="KW-0813">Transport</keyword>
<keyword evidence="3" id="KW-1003">Cell membrane</keyword>
<feature type="domain" description="Tripartite ATP-independent periplasmic transporters DctQ component" evidence="10">
    <location>
        <begin position="28"/>
        <end position="158"/>
    </location>
</feature>
<evidence type="ECO:0000256" key="9">
    <source>
        <dbReference type="RuleBase" id="RU369079"/>
    </source>
</evidence>
<keyword evidence="7 9" id="KW-0472">Membrane</keyword>
<dbReference type="GO" id="GO:0022857">
    <property type="term" value="F:transmembrane transporter activity"/>
    <property type="evidence" value="ECO:0007669"/>
    <property type="project" value="UniProtKB-UniRule"/>
</dbReference>
<evidence type="ECO:0000259" key="10">
    <source>
        <dbReference type="Pfam" id="PF04290"/>
    </source>
</evidence>
<feature type="transmembrane region" description="Helical" evidence="9">
    <location>
        <begin position="90"/>
        <end position="111"/>
    </location>
</feature>
<organism evidence="11 12">
    <name type="scientific">Elioraea tepida</name>
    <dbReference type="NCBI Taxonomy" id="2843330"/>
    <lineage>
        <taxon>Bacteria</taxon>
        <taxon>Pseudomonadati</taxon>
        <taxon>Pseudomonadota</taxon>
        <taxon>Alphaproteobacteria</taxon>
        <taxon>Acetobacterales</taxon>
        <taxon>Elioraeaceae</taxon>
        <taxon>Elioraea</taxon>
    </lineage>
</organism>
<dbReference type="PANTHER" id="PTHR35011:SF10">
    <property type="entry name" value="TRAP TRANSPORTER SMALL PERMEASE PROTEIN"/>
    <property type="match status" value="1"/>
</dbReference>
<dbReference type="EMBL" id="CP076448">
    <property type="protein sequence ID" value="QXM24476.1"/>
    <property type="molecule type" value="Genomic_DNA"/>
</dbReference>
<comment type="function">
    <text evidence="9">Part of the tripartite ATP-independent periplasmic (TRAP) transport system.</text>
</comment>
<dbReference type="GO" id="GO:0015740">
    <property type="term" value="P:C4-dicarboxylate transport"/>
    <property type="evidence" value="ECO:0007669"/>
    <property type="project" value="TreeGrafter"/>
</dbReference>